<feature type="region of interest" description="Domain III" evidence="6">
    <location>
        <begin position="156"/>
        <end position="200"/>
    </location>
</feature>
<dbReference type="Pfam" id="PF01330">
    <property type="entry name" value="RuvA_N"/>
    <property type="match status" value="1"/>
</dbReference>
<comment type="caution">
    <text evidence="6">Lacks conserved residue(s) required for the propagation of feature annotation.</text>
</comment>
<dbReference type="GO" id="GO:0009379">
    <property type="term" value="C:Holliday junction helicase complex"/>
    <property type="evidence" value="ECO:0007669"/>
    <property type="project" value="InterPro"/>
</dbReference>
<dbReference type="GO" id="GO:0006310">
    <property type="term" value="P:DNA recombination"/>
    <property type="evidence" value="ECO:0007669"/>
    <property type="project" value="UniProtKB-UniRule"/>
</dbReference>
<keyword evidence="4 6" id="KW-0233">DNA recombination</keyword>
<gene>
    <name evidence="6 8" type="primary">ruvA</name>
    <name evidence="8" type="ORF">IAA53_06800</name>
</gene>
<dbReference type="InterPro" id="IPR010994">
    <property type="entry name" value="RuvA_2-like"/>
</dbReference>
<dbReference type="NCBIfam" id="TIGR00084">
    <property type="entry name" value="ruvA"/>
    <property type="match status" value="1"/>
</dbReference>
<dbReference type="Proteomes" id="UP000824239">
    <property type="component" value="Unassembled WGS sequence"/>
</dbReference>
<dbReference type="GO" id="GO:0048476">
    <property type="term" value="C:Holliday junction resolvase complex"/>
    <property type="evidence" value="ECO:0007669"/>
    <property type="project" value="UniProtKB-UniRule"/>
</dbReference>
<dbReference type="SUPFAM" id="SSF46929">
    <property type="entry name" value="DNA helicase RuvA subunit, C-terminal domain"/>
    <property type="match status" value="1"/>
</dbReference>
<name>A0A9D1IWH7_9FIRM</name>
<dbReference type="InterPro" id="IPR036267">
    <property type="entry name" value="RuvA_C_sf"/>
</dbReference>
<comment type="subcellular location">
    <subcellularLocation>
        <location evidence="6">Cytoplasm</location>
    </subcellularLocation>
</comment>
<dbReference type="InterPro" id="IPR011114">
    <property type="entry name" value="RuvA_C"/>
</dbReference>
<dbReference type="Gene3D" id="2.40.50.140">
    <property type="entry name" value="Nucleic acid-binding proteins"/>
    <property type="match status" value="1"/>
</dbReference>
<evidence type="ECO:0000256" key="4">
    <source>
        <dbReference type="ARBA" id="ARBA00023172"/>
    </source>
</evidence>
<dbReference type="GO" id="GO:0016787">
    <property type="term" value="F:hydrolase activity"/>
    <property type="evidence" value="ECO:0007669"/>
    <property type="project" value="UniProtKB-KW"/>
</dbReference>
<dbReference type="GO" id="GO:0009378">
    <property type="term" value="F:four-way junction helicase activity"/>
    <property type="evidence" value="ECO:0007669"/>
    <property type="project" value="InterPro"/>
</dbReference>
<dbReference type="EMBL" id="DVHE01000056">
    <property type="protein sequence ID" value="HIR50976.1"/>
    <property type="molecule type" value="Genomic_DNA"/>
</dbReference>
<keyword evidence="3 6" id="KW-0238">DNA-binding</keyword>
<accession>A0A9D1IWH7</accession>
<comment type="subunit">
    <text evidence="6">Homotetramer. Forms an RuvA(8)-RuvB(12)-Holliday junction (HJ) complex. HJ DNA is sandwiched between 2 RuvA tetramers; dsDNA enters through RuvA and exits via RuvB. An RuvB hexamer assembles on each DNA strand where it exits the tetramer. Each RuvB hexamer is contacted by two RuvA subunits (via domain III) on 2 adjacent RuvB subunits; this complex drives branch migration. In the full resolvosome a probable DNA-RuvA(4)-RuvB(12)-RuvC(2) complex forms which resolves the HJ.</text>
</comment>
<evidence type="ECO:0000256" key="5">
    <source>
        <dbReference type="ARBA" id="ARBA00023204"/>
    </source>
</evidence>
<dbReference type="HAMAP" id="MF_00031">
    <property type="entry name" value="DNA_HJ_migration_RuvA"/>
    <property type="match status" value="1"/>
</dbReference>
<protein>
    <recommendedName>
        <fullName evidence="6">Holliday junction branch migration complex subunit RuvA</fullName>
    </recommendedName>
</protein>
<dbReference type="GO" id="GO:0006281">
    <property type="term" value="P:DNA repair"/>
    <property type="evidence" value="ECO:0007669"/>
    <property type="project" value="UniProtKB-UniRule"/>
</dbReference>
<dbReference type="Gene3D" id="1.10.8.10">
    <property type="entry name" value="DNA helicase RuvA subunit, C-terminal domain"/>
    <property type="match status" value="1"/>
</dbReference>
<evidence type="ECO:0000259" key="7">
    <source>
        <dbReference type="SMART" id="SM00278"/>
    </source>
</evidence>
<keyword evidence="8" id="KW-0378">Hydrolase</keyword>
<reference evidence="8" key="2">
    <citation type="journal article" date="2021" name="PeerJ">
        <title>Extensive microbial diversity within the chicken gut microbiome revealed by metagenomics and culture.</title>
        <authorList>
            <person name="Gilroy R."/>
            <person name="Ravi A."/>
            <person name="Getino M."/>
            <person name="Pursley I."/>
            <person name="Horton D.L."/>
            <person name="Alikhan N.F."/>
            <person name="Baker D."/>
            <person name="Gharbi K."/>
            <person name="Hall N."/>
            <person name="Watson M."/>
            <person name="Adriaenssens E.M."/>
            <person name="Foster-Nyarko E."/>
            <person name="Jarju S."/>
            <person name="Secka A."/>
            <person name="Antonio M."/>
            <person name="Oren A."/>
            <person name="Chaudhuri R.R."/>
            <person name="La Ragione R."/>
            <person name="Hildebrand F."/>
            <person name="Pallen M.J."/>
        </authorList>
    </citation>
    <scope>NUCLEOTIDE SEQUENCE</scope>
    <source>
        <strain evidence="8">ChiBcec15-4380</strain>
    </source>
</reference>
<keyword evidence="5 6" id="KW-0234">DNA repair</keyword>
<reference evidence="8" key="1">
    <citation type="submission" date="2020-10" db="EMBL/GenBank/DDBJ databases">
        <authorList>
            <person name="Gilroy R."/>
        </authorList>
    </citation>
    <scope>NUCLEOTIDE SEQUENCE</scope>
    <source>
        <strain evidence="8">ChiBcec15-4380</strain>
    </source>
</reference>
<comment type="function">
    <text evidence="6">The RuvA-RuvB-RuvC complex processes Holliday junction (HJ) DNA during genetic recombination and DNA repair, while the RuvA-RuvB complex plays an important role in the rescue of blocked DNA replication forks via replication fork reversal (RFR). RuvA specifically binds to HJ cruciform DNA, conferring on it an open structure. The RuvB hexamer acts as an ATP-dependent pump, pulling dsDNA into and through the RuvAB complex. HJ branch migration allows RuvC to scan DNA until it finds its consensus sequence, where it cleaves and resolves the cruciform DNA.</text>
</comment>
<evidence type="ECO:0000313" key="8">
    <source>
        <dbReference type="EMBL" id="HIR50976.1"/>
    </source>
</evidence>
<comment type="similarity">
    <text evidence="6">Belongs to the RuvA family.</text>
</comment>
<evidence type="ECO:0000256" key="3">
    <source>
        <dbReference type="ARBA" id="ARBA00023125"/>
    </source>
</evidence>
<dbReference type="GO" id="GO:0005524">
    <property type="term" value="F:ATP binding"/>
    <property type="evidence" value="ECO:0007669"/>
    <property type="project" value="InterPro"/>
</dbReference>
<dbReference type="AlphaFoldDB" id="A0A9D1IWH7"/>
<proteinExistence type="inferred from homology"/>
<dbReference type="SUPFAM" id="SSF47781">
    <property type="entry name" value="RuvA domain 2-like"/>
    <property type="match status" value="1"/>
</dbReference>
<evidence type="ECO:0000256" key="1">
    <source>
        <dbReference type="ARBA" id="ARBA00022490"/>
    </source>
</evidence>
<dbReference type="InterPro" id="IPR000085">
    <property type="entry name" value="RuvA"/>
</dbReference>
<evidence type="ECO:0000256" key="2">
    <source>
        <dbReference type="ARBA" id="ARBA00022763"/>
    </source>
</evidence>
<dbReference type="SMART" id="SM00278">
    <property type="entry name" value="HhH1"/>
    <property type="match status" value="2"/>
</dbReference>
<feature type="domain" description="Helix-hairpin-helix DNA-binding motif class 1" evidence="7">
    <location>
        <begin position="72"/>
        <end position="91"/>
    </location>
</feature>
<comment type="domain">
    <text evidence="6">Has three domains with a flexible linker between the domains II and III and assumes an 'L' shape. Domain III is highly mobile and contacts RuvB.</text>
</comment>
<evidence type="ECO:0000313" key="9">
    <source>
        <dbReference type="Proteomes" id="UP000824239"/>
    </source>
</evidence>
<dbReference type="InterPro" id="IPR013849">
    <property type="entry name" value="DNA_helicase_Holl-junc_RuvA_I"/>
</dbReference>
<dbReference type="SUPFAM" id="SSF50249">
    <property type="entry name" value="Nucleic acid-binding proteins"/>
    <property type="match status" value="1"/>
</dbReference>
<keyword evidence="2 6" id="KW-0227">DNA damage</keyword>
<dbReference type="Gene3D" id="1.10.150.20">
    <property type="entry name" value="5' to 3' exonuclease, C-terminal subdomain"/>
    <property type="match status" value="1"/>
</dbReference>
<comment type="caution">
    <text evidence="8">The sequence shown here is derived from an EMBL/GenBank/DDBJ whole genome shotgun (WGS) entry which is preliminary data.</text>
</comment>
<dbReference type="Pfam" id="PF07499">
    <property type="entry name" value="RuvA_C"/>
    <property type="match status" value="1"/>
</dbReference>
<keyword evidence="1 6" id="KW-0963">Cytoplasm</keyword>
<feature type="domain" description="Helix-hairpin-helix DNA-binding motif class 1" evidence="7">
    <location>
        <begin position="107"/>
        <end position="126"/>
    </location>
</feature>
<organism evidence="8 9">
    <name type="scientific">Candidatus Avoscillospira avicola</name>
    <dbReference type="NCBI Taxonomy" id="2840706"/>
    <lineage>
        <taxon>Bacteria</taxon>
        <taxon>Bacillati</taxon>
        <taxon>Bacillota</taxon>
        <taxon>Clostridia</taxon>
        <taxon>Eubacteriales</taxon>
        <taxon>Oscillospiraceae</taxon>
        <taxon>Oscillospiraceae incertae sedis</taxon>
        <taxon>Candidatus Avoscillospira</taxon>
    </lineage>
</organism>
<evidence type="ECO:0000256" key="6">
    <source>
        <dbReference type="HAMAP-Rule" id="MF_00031"/>
    </source>
</evidence>
<sequence>MFYYLNGTVTVLEANLAVIDVGGVGYACHTTAYTLSQLQLGKPCKLFTYCYIKEEAFDIFGFATREEQNLFLRLLAVSGVGPKAALSILSAVTPDQFILAVVTGDEKTLMLAQGVGKKMAQRILLELKDKLTGTLPGQDGAAPVPLAAAAPGGKATEAAAALAALGYSQSEIGLALKGVDVEHLSVEEIVRAGLRAMVKQ</sequence>
<dbReference type="GO" id="GO:0000400">
    <property type="term" value="F:four-way junction DNA binding"/>
    <property type="evidence" value="ECO:0007669"/>
    <property type="project" value="UniProtKB-UniRule"/>
</dbReference>
<dbReference type="Pfam" id="PF14520">
    <property type="entry name" value="HHH_5"/>
    <property type="match status" value="1"/>
</dbReference>
<dbReference type="InterPro" id="IPR012340">
    <property type="entry name" value="NA-bd_OB-fold"/>
</dbReference>
<dbReference type="GO" id="GO:0005737">
    <property type="term" value="C:cytoplasm"/>
    <property type="evidence" value="ECO:0007669"/>
    <property type="project" value="UniProtKB-SubCell"/>
</dbReference>
<dbReference type="InterPro" id="IPR003583">
    <property type="entry name" value="Hlx-hairpin-Hlx_DNA-bd_motif"/>
</dbReference>